<dbReference type="Proteomes" id="UP001500979">
    <property type="component" value="Unassembled WGS sequence"/>
</dbReference>
<reference evidence="2 3" key="1">
    <citation type="journal article" date="2019" name="Int. J. Syst. Evol. Microbiol.">
        <title>The Global Catalogue of Microorganisms (GCM) 10K type strain sequencing project: providing services to taxonomists for standard genome sequencing and annotation.</title>
        <authorList>
            <consortium name="The Broad Institute Genomics Platform"/>
            <consortium name="The Broad Institute Genome Sequencing Center for Infectious Disease"/>
            <person name="Wu L."/>
            <person name="Ma J."/>
        </authorList>
    </citation>
    <scope>NUCLEOTIDE SEQUENCE [LARGE SCALE GENOMIC DNA]</scope>
    <source>
        <strain evidence="2 3">JCM 9383</strain>
    </source>
</reference>
<evidence type="ECO:0000313" key="3">
    <source>
        <dbReference type="Proteomes" id="UP001500979"/>
    </source>
</evidence>
<sequence length="62" mass="6624">MGLGTESASAVVEEALSTWGSELFGPLLRREELLTTPLHSADGPLHLPDSPAGKDRALELQR</sequence>
<name>A0ABN3VJ57_9PSEU</name>
<feature type="compositionally biased region" description="Basic and acidic residues" evidence="1">
    <location>
        <begin position="52"/>
        <end position="62"/>
    </location>
</feature>
<feature type="region of interest" description="Disordered" evidence="1">
    <location>
        <begin position="38"/>
        <end position="62"/>
    </location>
</feature>
<evidence type="ECO:0000313" key="2">
    <source>
        <dbReference type="EMBL" id="GAA2806043.1"/>
    </source>
</evidence>
<accession>A0ABN3VJ57</accession>
<organism evidence="2 3">
    <name type="scientific">Saccharopolyspora taberi</name>
    <dbReference type="NCBI Taxonomy" id="60895"/>
    <lineage>
        <taxon>Bacteria</taxon>
        <taxon>Bacillati</taxon>
        <taxon>Actinomycetota</taxon>
        <taxon>Actinomycetes</taxon>
        <taxon>Pseudonocardiales</taxon>
        <taxon>Pseudonocardiaceae</taxon>
        <taxon>Saccharopolyspora</taxon>
    </lineage>
</organism>
<protein>
    <submittedName>
        <fullName evidence="2">Uncharacterized protein</fullName>
    </submittedName>
</protein>
<dbReference type="EMBL" id="BAAAUX010000019">
    <property type="protein sequence ID" value="GAA2806043.1"/>
    <property type="molecule type" value="Genomic_DNA"/>
</dbReference>
<keyword evidence="3" id="KW-1185">Reference proteome</keyword>
<comment type="caution">
    <text evidence="2">The sequence shown here is derived from an EMBL/GenBank/DDBJ whole genome shotgun (WGS) entry which is preliminary data.</text>
</comment>
<evidence type="ECO:0000256" key="1">
    <source>
        <dbReference type="SAM" id="MobiDB-lite"/>
    </source>
</evidence>
<proteinExistence type="predicted"/>
<gene>
    <name evidence="2" type="ORF">GCM10010470_46620</name>
</gene>